<feature type="chain" id="PRO_5041930559" evidence="1">
    <location>
        <begin position="33"/>
        <end position="102"/>
    </location>
</feature>
<dbReference type="InterPro" id="IPR020508">
    <property type="entry name" value="SecM_small"/>
</dbReference>
<organism evidence="2 5">
    <name type="scientific">Frederiksenia canicola</name>
    <dbReference type="NCBI Taxonomy" id="123824"/>
    <lineage>
        <taxon>Bacteria</taxon>
        <taxon>Pseudomonadati</taxon>
        <taxon>Pseudomonadota</taxon>
        <taxon>Gammaproteobacteria</taxon>
        <taxon>Pasteurellales</taxon>
        <taxon>Pasteurellaceae</taxon>
        <taxon>Frederiksenia</taxon>
    </lineage>
</organism>
<accession>A0AAE6X547</accession>
<keyword evidence="4" id="KW-1185">Reference proteome</keyword>
<feature type="signal peptide" evidence="1">
    <location>
        <begin position="1"/>
        <end position="32"/>
    </location>
</feature>
<reference evidence="2 5" key="1">
    <citation type="submission" date="2016-03" db="EMBL/GenBank/DDBJ databases">
        <authorList>
            <person name="Hansen M.J."/>
            <person name="Bojesen A.M."/>
            <person name="Planet P."/>
        </authorList>
    </citation>
    <scope>NUCLEOTIDE SEQUENCE [LARGE SCALE GENOMIC DNA]</scope>
    <source>
        <strain evidence="2 5">HPA 21</strain>
    </source>
</reference>
<protein>
    <submittedName>
        <fullName evidence="3">Uncharacterized protein DUF2547</fullName>
    </submittedName>
</protein>
<dbReference type="NCBIfam" id="NF038363">
    <property type="entry name" value="SecM_small"/>
    <property type="match status" value="1"/>
</dbReference>
<proteinExistence type="predicted"/>
<name>A0AAE6X547_9PAST</name>
<dbReference type="Proteomes" id="UP000276901">
    <property type="component" value="Unassembled WGS sequence"/>
</dbReference>
<dbReference type="KEGG" id="fcl:A4G17_06180"/>
<evidence type="ECO:0000313" key="5">
    <source>
        <dbReference type="Proteomes" id="UP000502287"/>
    </source>
</evidence>
<dbReference type="Proteomes" id="UP000502287">
    <property type="component" value="Chromosome"/>
</dbReference>
<evidence type="ECO:0000256" key="1">
    <source>
        <dbReference type="SAM" id="SignalP"/>
    </source>
</evidence>
<sequence>MGLFRQLHKSAFWSQLLLGMVAILALPTAEVAKETEQSPVAQTLTVSEFAAQQADIEQAHFLSQTQHSVQIVKQAVVFCEFFAKSYRLYAITNPPIRAGPFV</sequence>
<dbReference type="EMBL" id="CP015029">
    <property type="protein sequence ID" value="QIM65050.1"/>
    <property type="molecule type" value="Genomic_DNA"/>
</dbReference>
<gene>
    <name evidence="2" type="ORF">A4G17_06180</name>
    <name evidence="3" type="ORF">EDC49_0932</name>
</gene>
<keyword evidence="1" id="KW-0732">Signal</keyword>
<evidence type="ECO:0000313" key="3">
    <source>
        <dbReference type="EMBL" id="RPE96537.1"/>
    </source>
</evidence>
<reference evidence="3 4" key="2">
    <citation type="submission" date="2018-11" db="EMBL/GenBank/DDBJ databases">
        <title>Genomic Encyclopedia of Type Strains, Phase IV (KMG-IV): sequencing the most valuable type-strain genomes for metagenomic binning, comparative biology and taxonomic classification.</title>
        <authorList>
            <person name="Goeker M."/>
        </authorList>
    </citation>
    <scope>NUCLEOTIDE SEQUENCE [LARGE SCALE GENOMIC DNA]</scope>
    <source>
        <strain evidence="3 4">DSM 25797</strain>
    </source>
</reference>
<evidence type="ECO:0000313" key="2">
    <source>
        <dbReference type="EMBL" id="QIM65050.1"/>
    </source>
</evidence>
<dbReference type="AlphaFoldDB" id="A0AAE6X547"/>
<evidence type="ECO:0000313" key="4">
    <source>
        <dbReference type="Proteomes" id="UP000276901"/>
    </source>
</evidence>
<dbReference type="Pfam" id="PF10818">
    <property type="entry name" value="SecM_small"/>
    <property type="match status" value="1"/>
</dbReference>
<dbReference type="RefSeq" id="WP_123956427.1">
    <property type="nucleotide sequence ID" value="NZ_CP015029.1"/>
</dbReference>
<dbReference type="EMBL" id="RKQT01000001">
    <property type="protein sequence ID" value="RPE96537.1"/>
    <property type="molecule type" value="Genomic_DNA"/>
</dbReference>